<accession>A0ACC2S8V5</accession>
<reference evidence="1" key="1">
    <citation type="submission" date="2022-04" db="EMBL/GenBank/DDBJ databases">
        <title>Genome of the entomopathogenic fungus Entomophthora muscae.</title>
        <authorList>
            <person name="Elya C."/>
            <person name="Lovett B.R."/>
            <person name="Lee E."/>
            <person name="Macias A.M."/>
            <person name="Hajek A.E."/>
            <person name="De Bivort B.L."/>
            <person name="Kasson M.T."/>
            <person name="De Fine Licht H.H."/>
            <person name="Stajich J.E."/>
        </authorList>
    </citation>
    <scope>NUCLEOTIDE SEQUENCE</scope>
    <source>
        <strain evidence="1">Berkeley</strain>
    </source>
</reference>
<dbReference type="EMBL" id="QTSX02005709">
    <property type="protein sequence ID" value="KAJ9058735.1"/>
    <property type="molecule type" value="Genomic_DNA"/>
</dbReference>
<evidence type="ECO:0000313" key="2">
    <source>
        <dbReference type="Proteomes" id="UP001165960"/>
    </source>
</evidence>
<evidence type="ECO:0000313" key="1">
    <source>
        <dbReference type="EMBL" id="KAJ9058735.1"/>
    </source>
</evidence>
<organism evidence="1 2">
    <name type="scientific">Entomophthora muscae</name>
    <dbReference type="NCBI Taxonomy" id="34485"/>
    <lineage>
        <taxon>Eukaryota</taxon>
        <taxon>Fungi</taxon>
        <taxon>Fungi incertae sedis</taxon>
        <taxon>Zoopagomycota</taxon>
        <taxon>Entomophthoromycotina</taxon>
        <taxon>Entomophthoromycetes</taxon>
        <taxon>Entomophthorales</taxon>
        <taxon>Entomophthoraceae</taxon>
        <taxon>Entomophthora</taxon>
    </lineage>
</organism>
<keyword evidence="2" id="KW-1185">Reference proteome</keyword>
<comment type="caution">
    <text evidence="1">The sequence shown here is derived from an EMBL/GenBank/DDBJ whole genome shotgun (WGS) entry which is preliminary data.</text>
</comment>
<gene>
    <name evidence="1" type="ORF">DSO57_1009329</name>
</gene>
<proteinExistence type="predicted"/>
<protein>
    <submittedName>
        <fullName evidence="1">Uncharacterized protein</fullName>
    </submittedName>
</protein>
<sequence length="140" mass="15474">MKGLKLQLAGLGIMRMLQAFDQTVISVKPSSCYNVFKANKHVVLAAGFERAIETLNPRIQVVITKKEEFAPKSCVKFHCLGCSSPDQVKHLAWAAWESSKENRCSINHATFEGGCRCILGFKQGSQCGKLGSYFSTIEPF</sequence>
<dbReference type="Proteomes" id="UP001165960">
    <property type="component" value="Unassembled WGS sequence"/>
</dbReference>
<name>A0ACC2S8V5_9FUNG</name>